<dbReference type="EMBL" id="AP023366">
    <property type="protein sequence ID" value="BCJ86028.1"/>
    <property type="molecule type" value="Genomic_DNA"/>
</dbReference>
<name>A0A7I8D781_9BACL</name>
<reference evidence="1 2" key="1">
    <citation type="submission" date="2020-08" db="EMBL/GenBank/DDBJ databases">
        <title>Complete Genome Sequence of Effusibacillus dendaii Strain skT53, Isolated from Farmland soil.</title>
        <authorList>
            <person name="Konishi T."/>
            <person name="Kawasaki H."/>
        </authorList>
    </citation>
    <scope>NUCLEOTIDE SEQUENCE [LARGE SCALE GENOMIC DNA]</scope>
    <source>
        <strain evidence="2">skT53</strain>
    </source>
</reference>
<dbReference type="KEGG" id="eff:skT53_10130"/>
<proteinExistence type="predicted"/>
<dbReference type="Proteomes" id="UP000593802">
    <property type="component" value="Chromosome"/>
</dbReference>
<protein>
    <submittedName>
        <fullName evidence="1">Uncharacterized protein</fullName>
    </submittedName>
</protein>
<dbReference type="AlphaFoldDB" id="A0A7I8D781"/>
<evidence type="ECO:0000313" key="1">
    <source>
        <dbReference type="EMBL" id="BCJ86028.1"/>
    </source>
</evidence>
<gene>
    <name evidence="1" type="ORF">skT53_10130</name>
</gene>
<accession>A0A7I8D781</accession>
<sequence length="51" mass="5499">MKHNKEAPLLMKKKPFITWFVRLGSVALAAVIAGNLSAPNPQAANVEQSPL</sequence>
<keyword evidence="2" id="KW-1185">Reference proteome</keyword>
<organism evidence="1 2">
    <name type="scientific">Effusibacillus dendaii</name>
    <dbReference type="NCBI Taxonomy" id="2743772"/>
    <lineage>
        <taxon>Bacteria</taxon>
        <taxon>Bacillati</taxon>
        <taxon>Bacillota</taxon>
        <taxon>Bacilli</taxon>
        <taxon>Bacillales</taxon>
        <taxon>Alicyclobacillaceae</taxon>
        <taxon>Effusibacillus</taxon>
    </lineage>
</organism>
<evidence type="ECO:0000313" key="2">
    <source>
        <dbReference type="Proteomes" id="UP000593802"/>
    </source>
</evidence>